<accession>A0A367F808</accession>
<evidence type="ECO:0000313" key="1">
    <source>
        <dbReference type="EMBL" id="RCG26496.1"/>
    </source>
</evidence>
<name>A0A367F808_9ACTN</name>
<protein>
    <submittedName>
        <fullName evidence="1">Uncharacterized protein</fullName>
    </submittedName>
</protein>
<dbReference type="EMBL" id="QOIL01000019">
    <property type="protein sequence ID" value="RCG26496.1"/>
    <property type="molecule type" value="Genomic_DNA"/>
</dbReference>
<proteinExistence type="predicted"/>
<comment type="caution">
    <text evidence="1">The sequence shown here is derived from an EMBL/GenBank/DDBJ whole genome shotgun (WGS) entry which is preliminary data.</text>
</comment>
<dbReference type="Proteomes" id="UP000253094">
    <property type="component" value="Unassembled WGS sequence"/>
</dbReference>
<sequence>MVQAERRMPGKNRSAAGLAGLGRRDHSFAKTEERFIDVDEADRCSTGCAAAFAFFATADDAQVGCRLKVTRIVCP</sequence>
<dbReference type="AlphaFoldDB" id="A0A367F808"/>
<gene>
    <name evidence="1" type="ORF">DQ384_29065</name>
</gene>
<reference evidence="1 2" key="1">
    <citation type="submission" date="2018-06" db="EMBL/GenBank/DDBJ databases">
        <title>Sphaerisporangium craniellae sp. nov., isolated from a marine sponge in the South China Sea.</title>
        <authorList>
            <person name="Li L."/>
        </authorList>
    </citation>
    <scope>NUCLEOTIDE SEQUENCE [LARGE SCALE GENOMIC DNA]</scope>
    <source>
        <strain evidence="1 2">CCTCC AA 208026</strain>
    </source>
</reference>
<dbReference type="RefSeq" id="WP_114032069.1">
    <property type="nucleotide sequence ID" value="NZ_QOIL01000019.1"/>
</dbReference>
<evidence type="ECO:0000313" key="2">
    <source>
        <dbReference type="Proteomes" id="UP000253094"/>
    </source>
</evidence>
<organism evidence="1 2">
    <name type="scientific">Sphaerisporangium album</name>
    <dbReference type="NCBI Taxonomy" id="509200"/>
    <lineage>
        <taxon>Bacteria</taxon>
        <taxon>Bacillati</taxon>
        <taxon>Actinomycetota</taxon>
        <taxon>Actinomycetes</taxon>
        <taxon>Streptosporangiales</taxon>
        <taxon>Streptosporangiaceae</taxon>
        <taxon>Sphaerisporangium</taxon>
    </lineage>
</organism>
<keyword evidence="2" id="KW-1185">Reference proteome</keyword>